<reference evidence="16 18" key="3">
    <citation type="submission" date="2017-11" db="EMBL/GenBank/DDBJ databases">
        <title>De-novo sequencing of pomegranate (Punica granatum L.) genome.</title>
        <authorList>
            <person name="Akparov Z."/>
            <person name="Amiraslanov A."/>
            <person name="Hajiyeva S."/>
            <person name="Abbasov M."/>
            <person name="Kaur K."/>
            <person name="Hamwieh A."/>
            <person name="Solovyev V."/>
            <person name="Salamov A."/>
            <person name="Braich B."/>
            <person name="Kosarev P."/>
            <person name="Mahmoud A."/>
            <person name="Hajiyev E."/>
            <person name="Babayeva S."/>
            <person name="Izzatullayeva V."/>
            <person name="Mammadov A."/>
            <person name="Mammadov A."/>
            <person name="Sharifova S."/>
            <person name="Ojaghi J."/>
            <person name="Eynullazada K."/>
            <person name="Bayramov B."/>
            <person name="Abdulazimova A."/>
            <person name="Shahmuradov I."/>
        </authorList>
    </citation>
    <scope>NUCLEOTIDE SEQUENCE [LARGE SCALE GENOMIC DNA]</scope>
    <source>
        <strain evidence="16">AG2017</strain>
        <strain evidence="18">cv. AG2017</strain>
        <tissue evidence="16">Leaf</tissue>
    </source>
</reference>
<feature type="disulfide bond" evidence="12">
    <location>
        <begin position="25"/>
        <end position="40"/>
    </location>
</feature>
<dbReference type="Pfam" id="PF00190">
    <property type="entry name" value="Cupin_1"/>
    <property type="match status" value="1"/>
</dbReference>
<evidence type="ECO:0000256" key="1">
    <source>
        <dbReference type="ARBA" id="ARBA00004271"/>
    </source>
</evidence>
<evidence type="ECO:0000256" key="8">
    <source>
        <dbReference type="ARBA" id="ARBA00023180"/>
    </source>
</evidence>
<keyword evidence="9 10" id="KW-0464">Manganese</keyword>
<reference evidence="15" key="2">
    <citation type="submission" date="2017-06" db="EMBL/GenBank/DDBJ databases">
        <title>The pomegranate genome and the genomics of punicalagin biosynthesis.</title>
        <authorList>
            <person name="Xu C."/>
        </authorList>
    </citation>
    <scope>NUCLEOTIDE SEQUENCE [LARGE SCALE GENOMIC DNA]</scope>
    <source>
        <tissue evidence="15">Fresh leaf</tissue>
    </source>
</reference>
<dbReference type="GO" id="GO:0030145">
    <property type="term" value="F:manganese ion binding"/>
    <property type="evidence" value="ECO:0007669"/>
    <property type="project" value="UniProtKB-UniRule"/>
</dbReference>
<evidence type="ECO:0000256" key="13">
    <source>
        <dbReference type="RuleBase" id="RU366015"/>
    </source>
</evidence>
<dbReference type="InterPro" id="IPR014710">
    <property type="entry name" value="RmlC-like_jellyroll"/>
</dbReference>
<name>A0A218WWR4_PUNGR</name>
<dbReference type="InterPro" id="IPR011051">
    <property type="entry name" value="RmlC_Cupin_sf"/>
</dbReference>
<feature type="binding site" evidence="11">
    <location>
        <position position="105"/>
    </location>
    <ligand>
        <name>Mn(2+)</name>
        <dbReference type="ChEBI" id="CHEBI:29035"/>
    </ligand>
</feature>
<feature type="binding site" evidence="11">
    <location>
        <position position="110"/>
    </location>
    <ligand>
        <name>Mn(2+)</name>
        <dbReference type="ChEBI" id="CHEBI:29035"/>
    </ligand>
</feature>
<feature type="binding site" evidence="10">
    <location>
        <position position="105"/>
    </location>
    <ligand>
        <name>oxalate</name>
        <dbReference type="ChEBI" id="CHEBI:30623"/>
    </ligand>
</feature>
<evidence type="ECO:0000256" key="10">
    <source>
        <dbReference type="PIRSR" id="PIRSR601929-1"/>
    </source>
</evidence>
<comment type="similarity">
    <text evidence="2 13">Belongs to the germin family.</text>
</comment>
<dbReference type="STRING" id="22663.A0A218WWR4"/>
<keyword evidence="5 10" id="KW-0479">Metal-binding</keyword>
<comment type="caution">
    <text evidence="15">The sequence shown here is derived from an EMBL/GenBank/DDBJ whole genome shotgun (WGS) entry which is preliminary data.</text>
</comment>
<feature type="binding site" evidence="10">
    <location>
        <position position="110"/>
    </location>
    <ligand>
        <name>oxalate</name>
        <dbReference type="ChEBI" id="CHEBI:30623"/>
    </ligand>
</feature>
<dbReference type="SMART" id="SM00835">
    <property type="entry name" value="Cupin_1"/>
    <property type="match status" value="1"/>
</dbReference>
<dbReference type="GeneID" id="116187318"/>
<dbReference type="FunFam" id="2.60.120.10:FF:000047">
    <property type="entry name" value="Auxin-binding protein ABP19a"/>
    <property type="match status" value="1"/>
</dbReference>
<protein>
    <recommendedName>
        <fullName evidence="13">Germin-like protein</fullName>
    </recommendedName>
</protein>
<evidence type="ECO:0000259" key="14">
    <source>
        <dbReference type="SMART" id="SM00835"/>
    </source>
</evidence>
<evidence type="ECO:0000313" key="17">
    <source>
        <dbReference type="Proteomes" id="UP000197138"/>
    </source>
</evidence>
<dbReference type="PROSITE" id="PS00725">
    <property type="entry name" value="GERMIN"/>
    <property type="match status" value="1"/>
</dbReference>
<gene>
    <name evidence="15" type="ORF">CDL15_Pgr028942</name>
    <name evidence="16" type="ORF">CRG98_027567</name>
</gene>
<dbReference type="Gene3D" id="2.60.120.10">
    <property type="entry name" value="Jelly Rolls"/>
    <property type="match status" value="1"/>
</dbReference>
<organism evidence="15 17">
    <name type="scientific">Punica granatum</name>
    <name type="common">Pomegranate</name>
    <dbReference type="NCBI Taxonomy" id="22663"/>
    <lineage>
        <taxon>Eukaryota</taxon>
        <taxon>Viridiplantae</taxon>
        <taxon>Streptophyta</taxon>
        <taxon>Embryophyta</taxon>
        <taxon>Tracheophyta</taxon>
        <taxon>Spermatophyta</taxon>
        <taxon>Magnoliopsida</taxon>
        <taxon>eudicotyledons</taxon>
        <taxon>Gunneridae</taxon>
        <taxon>Pentapetalae</taxon>
        <taxon>rosids</taxon>
        <taxon>malvids</taxon>
        <taxon>Myrtales</taxon>
        <taxon>Lythraceae</taxon>
        <taxon>Punica</taxon>
    </lineage>
</organism>
<evidence type="ECO:0000256" key="9">
    <source>
        <dbReference type="ARBA" id="ARBA00023211"/>
    </source>
</evidence>
<dbReference type="PRINTS" id="PR00325">
    <property type="entry name" value="GERMIN"/>
</dbReference>
<dbReference type="EMBL" id="PGOL01001978">
    <property type="protein sequence ID" value="PKI52035.1"/>
    <property type="molecule type" value="Genomic_DNA"/>
</dbReference>
<dbReference type="SUPFAM" id="SSF51182">
    <property type="entry name" value="RmlC-like cupins"/>
    <property type="match status" value="1"/>
</dbReference>
<dbReference type="InterPro" id="IPR001929">
    <property type="entry name" value="Germin"/>
</dbReference>
<evidence type="ECO:0000256" key="12">
    <source>
        <dbReference type="PIRSR" id="PIRSR601929-3"/>
    </source>
</evidence>
<keyword evidence="3 13" id="KW-0052">Apoplast</keyword>
<feature type="binding site" evidence="11">
    <location>
        <position position="149"/>
    </location>
    <ligand>
        <name>Mn(2+)</name>
        <dbReference type="ChEBI" id="CHEBI:29035"/>
    </ligand>
</feature>
<dbReference type="InterPro" id="IPR006045">
    <property type="entry name" value="Cupin_1"/>
</dbReference>
<evidence type="ECO:0000256" key="5">
    <source>
        <dbReference type="ARBA" id="ARBA00022723"/>
    </source>
</evidence>
<keyword evidence="6 13" id="KW-0732">Signal</keyword>
<dbReference type="OrthoDB" id="1921208at2759"/>
<accession>A0A218WWR4</accession>
<feature type="chain" id="PRO_5014071802" description="Germin-like protein" evidence="13">
    <location>
        <begin position="21"/>
        <end position="211"/>
    </location>
</feature>
<keyword evidence="7 12" id="KW-1015">Disulfide bond</keyword>
<dbReference type="GO" id="GO:0048046">
    <property type="term" value="C:apoplast"/>
    <property type="evidence" value="ECO:0007669"/>
    <property type="project" value="UniProtKB-SubCell"/>
</dbReference>
<feature type="binding site" evidence="11">
    <location>
        <position position="103"/>
    </location>
    <ligand>
        <name>Mn(2+)</name>
        <dbReference type="ChEBI" id="CHEBI:29035"/>
    </ligand>
</feature>
<evidence type="ECO:0000313" key="16">
    <source>
        <dbReference type="EMBL" id="PKI52035.1"/>
    </source>
</evidence>
<dbReference type="Proteomes" id="UP000197138">
    <property type="component" value="Unassembled WGS sequence"/>
</dbReference>
<evidence type="ECO:0000313" key="15">
    <source>
        <dbReference type="EMBL" id="OWM77305.1"/>
    </source>
</evidence>
<evidence type="ECO:0000256" key="2">
    <source>
        <dbReference type="ARBA" id="ARBA00007456"/>
    </source>
</evidence>
<reference evidence="17" key="1">
    <citation type="journal article" date="2017" name="Plant J.">
        <title>The pomegranate (Punica granatum L.) genome and the genomics of punicalagin biosynthesis.</title>
        <authorList>
            <person name="Qin G."/>
            <person name="Xu C."/>
            <person name="Ming R."/>
            <person name="Tang H."/>
            <person name="Guyot R."/>
            <person name="Kramer E.M."/>
            <person name="Hu Y."/>
            <person name="Yi X."/>
            <person name="Qi Y."/>
            <person name="Xu X."/>
            <person name="Gao Z."/>
            <person name="Pan H."/>
            <person name="Jian J."/>
            <person name="Tian Y."/>
            <person name="Yue Z."/>
            <person name="Xu Y."/>
        </authorList>
    </citation>
    <scope>NUCLEOTIDE SEQUENCE [LARGE SCALE GENOMIC DNA]</scope>
    <source>
        <strain evidence="17">cv. Dabenzi</strain>
    </source>
</reference>
<evidence type="ECO:0000256" key="4">
    <source>
        <dbReference type="ARBA" id="ARBA00022525"/>
    </source>
</evidence>
<evidence type="ECO:0000313" key="18">
    <source>
        <dbReference type="Proteomes" id="UP000233551"/>
    </source>
</evidence>
<dbReference type="Proteomes" id="UP000233551">
    <property type="component" value="Unassembled WGS sequence"/>
</dbReference>
<keyword evidence="4 13" id="KW-0964">Secreted</keyword>
<dbReference type="EMBL" id="MTKT01002590">
    <property type="protein sequence ID" value="OWM77305.1"/>
    <property type="molecule type" value="Genomic_DNA"/>
</dbReference>
<evidence type="ECO:0000256" key="7">
    <source>
        <dbReference type="ARBA" id="ARBA00023157"/>
    </source>
</evidence>
<dbReference type="GO" id="GO:0031012">
    <property type="term" value="C:extracellular matrix"/>
    <property type="evidence" value="ECO:0007669"/>
    <property type="project" value="UniProtKB-ARBA"/>
</dbReference>
<keyword evidence="18" id="KW-1185">Reference proteome</keyword>
<evidence type="ECO:0000256" key="3">
    <source>
        <dbReference type="ARBA" id="ARBA00022523"/>
    </source>
</evidence>
<evidence type="ECO:0000256" key="11">
    <source>
        <dbReference type="PIRSR" id="PIRSR601929-2"/>
    </source>
</evidence>
<dbReference type="PANTHER" id="PTHR31238">
    <property type="entry name" value="GERMIN-LIKE PROTEIN SUBFAMILY 3 MEMBER 3"/>
    <property type="match status" value="1"/>
</dbReference>
<comment type="subcellular location">
    <subcellularLocation>
        <location evidence="1 13">Secreted</location>
        <location evidence="1 13">Extracellular space</location>
        <location evidence="1 13">Apoplast</location>
    </subcellularLocation>
</comment>
<feature type="signal peptide" evidence="13">
    <location>
        <begin position="1"/>
        <end position="20"/>
    </location>
</feature>
<sequence>MALQTIFLFSLILFASKAAAQLDFCVADLKSPATPTGYPCKNPATVTVDDFAFSSTLAVAGNTSNVFKAAVATAVVTQLPGLNGLGTAMGRVDIAVGGVIPMHTHPSGTELLLVLEGTINAGFISSANNVYSKILKKGDVFVNPRGLLHFAINAGQEPAVGIVSFSSHLPGLQPTDYALFGNNLPTQVVKATTFLDEAQIKKLKAAFGGTN</sequence>
<proteinExistence type="inferred from homology"/>
<dbReference type="CDD" id="cd02241">
    <property type="entry name" value="cupin_OxOx"/>
    <property type="match status" value="1"/>
</dbReference>
<dbReference type="AlphaFoldDB" id="A0A218WWR4"/>
<evidence type="ECO:0000256" key="6">
    <source>
        <dbReference type="ARBA" id="ARBA00022729"/>
    </source>
</evidence>
<feature type="domain" description="Cupin type-1" evidence="14">
    <location>
        <begin position="55"/>
        <end position="201"/>
    </location>
</feature>
<dbReference type="InterPro" id="IPR019780">
    <property type="entry name" value="Germin_Mn-BS"/>
</dbReference>
<keyword evidence="8" id="KW-0325">Glycoprotein</keyword>